<dbReference type="Pfam" id="PF21108">
    <property type="entry name" value="MDN1_4th"/>
    <property type="match status" value="1"/>
</dbReference>
<dbReference type="KEGG" id="aqu:100634746"/>
<evidence type="ECO:0000256" key="1">
    <source>
        <dbReference type="ARBA" id="ARBA00004604"/>
    </source>
</evidence>
<evidence type="ECO:0000256" key="6">
    <source>
        <dbReference type="ARBA" id="ARBA00022840"/>
    </source>
</evidence>
<dbReference type="GO" id="GO:0005730">
    <property type="term" value="C:nucleolus"/>
    <property type="evidence" value="ECO:0007669"/>
    <property type="project" value="UniProtKB-SubCell"/>
</dbReference>
<dbReference type="FunFam" id="3.40.50.300:FF:001384">
    <property type="entry name" value="Midasin"/>
    <property type="match status" value="1"/>
</dbReference>
<name>A0AAN0JRZ6_AMPQE</name>
<dbReference type="GO" id="GO:0000055">
    <property type="term" value="P:ribosomal large subunit export from nucleus"/>
    <property type="evidence" value="ECO:0007669"/>
    <property type="project" value="TreeGrafter"/>
</dbReference>
<evidence type="ECO:0000256" key="5">
    <source>
        <dbReference type="ARBA" id="ARBA00022741"/>
    </source>
</evidence>
<evidence type="ECO:0000256" key="3">
    <source>
        <dbReference type="ARBA" id="ARBA00007188"/>
    </source>
</evidence>
<feature type="domain" description="AAA+ ATPase" evidence="10">
    <location>
        <begin position="245"/>
        <end position="409"/>
    </location>
</feature>
<dbReference type="FunFam" id="3.40.50.300:FF:000142">
    <property type="entry name" value="Midasin"/>
    <property type="match status" value="2"/>
</dbReference>
<feature type="compositionally biased region" description="Acidic residues" evidence="9">
    <location>
        <begin position="3002"/>
        <end position="3012"/>
    </location>
</feature>
<dbReference type="Pfam" id="PF17867">
    <property type="entry name" value="AAA_lid_7"/>
    <property type="match status" value="2"/>
</dbReference>
<dbReference type="CDD" id="cd00009">
    <property type="entry name" value="AAA"/>
    <property type="match status" value="1"/>
</dbReference>
<dbReference type="SMART" id="SM00382">
    <property type="entry name" value="AAA"/>
    <property type="match status" value="2"/>
</dbReference>
<dbReference type="InterPro" id="IPR048617">
    <property type="entry name" value="MDN1_AAA_lid_4"/>
</dbReference>
<evidence type="ECO:0000256" key="2">
    <source>
        <dbReference type="ARBA" id="ARBA00004642"/>
    </source>
</evidence>
<accession>A0AAN0JRZ6</accession>
<dbReference type="GO" id="GO:0005524">
    <property type="term" value="F:ATP binding"/>
    <property type="evidence" value="ECO:0007669"/>
    <property type="project" value="UniProtKB-KW"/>
</dbReference>
<dbReference type="InterPro" id="IPR011704">
    <property type="entry name" value="ATPase_dyneun-rel_AAA"/>
</dbReference>
<dbReference type="InterPro" id="IPR040848">
    <property type="entry name" value="AAA_lid_7"/>
</dbReference>
<dbReference type="SUPFAM" id="SSF52540">
    <property type="entry name" value="P-loop containing nucleoside triphosphate hydrolases"/>
    <property type="match status" value="4"/>
</dbReference>
<evidence type="ECO:0000313" key="12">
    <source>
        <dbReference type="Proteomes" id="UP000007879"/>
    </source>
</evidence>
<dbReference type="EnsemblMetazoa" id="XM_020004034.1">
    <property type="protein sequence ID" value="XP_019859593.1"/>
    <property type="gene ID" value="LOC100634746"/>
</dbReference>
<dbReference type="Gene3D" id="3.40.50.300">
    <property type="entry name" value="P-loop containing nucleotide triphosphate hydrolases"/>
    <property type="match status" value="5"/>
</dbReference>
<feature type="domain" description="AAA+ ATPase" evidence="10">
    <location>
        <begin position="572"/>
        <end position="723"/>
    </location>
</feature>
<dbReference type="GO" id="GO:0030687">
    <property type="term" value="C:preribosome, large subunit precursor"/>
    <property type="evidence" value="ECO:0007669"/>
    <property type="project" value="TreeGrafter"/>
</dbReference>
<evidence type="ECO:0000256" key="7">
    <source>
        <dbReference type="ARBA" id="ARBA00023186"/>
    </source>
</evidence>
<keyword evidence="5" id="KW-0547">Nucleotide-binding</keyword>
<keyword evidence="7" id="KW-0143">Chaperone</keyword>
<feature type="compositionally biased region" description="Basic and acidic residues" evidence="9">
    <location>
        <begin position="3038"/>
        <end position="3072"/>
    </location>
</feature>
<keyword evidence="8" id="KW-0539">Nucleus</keyword>
<dbReference type="GO" id="GO:0005654">
    <property type="term" value="C:nucleoplasm"/>
    <property type="evidence" value="ECO:0007669"/>
    <property type="project" value="UniProtKB-SubCell"/>
</dbReference>
<evidence type="ECO:0000313" key="11">
    <source>
        <dbReference type="EnsemblMetazoa" id="XP_019859593.1"/>
    </source>
</evidence>
<dbReference type="GeneID" id="100634746"/>
<feature type="region of interest" description="Disordered" evidence="9">
    <location>
        <begin position="3002"/>
        <end position="3072"/>
    </location>
</feature>
<comment type="similarity">
    <text evidence="3">Belongs to the midasin family.</text>
</comment>
<dbReference type="Pfam" id="PF07728">
    <property type="entry name" value="AAA_5"/>
    <property type="match status" value="4"/>
</dbReference>
<dbReference type="Proteomes" id="UP000007879">
    <property type="component" value="Unassembled WGS sequence"/>
</dbReference>
<dbReference type="PANTHER" id="PTHR48103">
    <property type="entry name" value="MIDASIN-RELATED"/>
    <property type="match status" value="1"/>
</dbReference>
<keyword evidence="6" id="KW-0067">ATP-binding</keyword>
<organism evidence="11 12">
    <name type="scientific">Amphimedon queenslandica</name>
    <name type="common">Sponge</name>
    <dbReference type="NCBI Taxonomy" id="400682"/>
    <lineage>
        <taxon>Eukaryota</taxon>
        <taxon>Metazoa</taxon>
        <taxon>Porifera</taxon>
        <taxon>Demospongiae</taxon>
        <taxon>Heteroscleromorpha</taxon>
        <taxon>Haplosclerida</taxon>
        <taxon>Niphatidae</taxon>
        <taxon>Amphimedon</taxon>
    </lineage>
</organism>
<keyword evidence="12" id="KW-1185">Reference proteome</keyword>
<protein>
    <recommendedName>
        <fullName evidence="4">Midasin</fullName>
    </recommendedName>
</protein>
<reference evidence="12" key="1">
    <citation type="journal article" date="2010" name="Nature">
        <title>The Amphimedon queenslandica genome and the evolution of animal complexity.</title>
        <authorList>
            <person name="Srivastava M."/>
            <person name="Simakov O."/>
            <person name="Chapman J."/>
            <person name="Fahey B."/>
            <person name="Gauthier M.E."/>
            <person name="Mitros T."/>
            <person name="Richards G.S."/>
            <person name="Conaco C."/>
            <person name="Dacre M."/>
            <person name="Hellsten U."/>
            <person name="Larroux C."/>
            <person name="Putnam N.H."/>
            <person name="Stanke M."/>
            <person name="Adamska M."/>
            <person name="Darling A."/>
            <person name="Degnan S.M."/>
            <person name="Oakley T.H."/>
            <person name="Plachetzki D.C."/>
            <person name="Zhai Y."/>
            <person name="Adamski M."/>
            <person name="Calcino A."/>
            <person name="Cummins S.F."/>
            <person name="Goodstein D.M."/>
            <person name="Harris C."/>
            <person name="Jackson D.J."/>
            <person name="Leys S.P."/>
            <person name="Shu S."/>
            <person name="Woodcroft B.J."/>
            <person name="Vervoort M."/>
            <person name="Kosik K.S."/>
            <person name="Manning G."/>
            <person name="Degnan B.M."/>
            <person name="Rokhsar D.S."/>
        </authorList>
    </citation>
    <scope>NUCLEOTIDE SEQUENCE [LARGE SCALE GENOMIC DNA]</scope>
</reference>
<dbReference type="GO" id="GO:0000027">
    <property type="term" value="P:ribosomal large subunit assembly"/>
    <property type="evidence" value="ECO:0007669"/>
    <property type="project" value="TreeGrafter"/>
</dbReference>
<dbReference type="InterPro" id="IPR003593">
    <property type="entry name" value="AAA+_ATPase"/>
</dbReference>
<dbReference type="PANTHER" id="PTHR48103:SF2">
    <property type="entry name" value="MIDASIN"/>
    <property type="match status" value="1"/>
</dbReference>
<evidence type="ECO:0000256" key="4">
    <source>
        <dbReference type="ARBA" id="ARBA00017143"/>
    </source>
</evidence>
<dbReference type="RefSeq" id="XP_019859593.1">
    <property type="nucleotide sequence ID" value="XM_020004034.1"/>
</dbReference>
<dbReference type="InterPro" id="IPR027417">
    <property type="entry name" value="P-loop_NTPase"/>
</dbReference>
<evidence type="ECO:0000256" key="9">
    <source>
        <dbReference type="SAM" id="MobiDB-lite"/>
    </source>
</evidence>
<sequence length="3072" mass="347279">MLLAMMHTCSFRILKHFIGVLVQAMRDGHWLILDELNLAPTDVLEALNRVLDDNRELYITETQQLVKAHPHFLLFGTQNPPGVYGGRKLLSRAFRNRFIELHYDDIPPNELVSILHQKCSLPEKYAKKMVAVMKDLQQRRSLSGIFEGKYGLVTLRDLFRWAERYRRSFVSENFYDWEQLLAEDGTCNHFKKSVDPLALFTSPGGLATAECLKILTGPLHEEFHHLYWTPGLLKTAVLLYRAIQFDEPTLLIGTTGCGKTTLCQLIAKLLRSELSIVNCHLHSEAADFLGGLRPIRNRNENEKQTHCLFEWRDGVLVECMKRGQCILIDEISLADDAVLERLNSVLEPERKLLVAERGGGREVKDEVIAASGFQFMATMNPGGDYGKKELSPALRNRFTEIWSTNVTSDDDYSLIIDHNIKSYLKGGPPWSRLMVDFMKWLKTQIISSRFTVTVRDVLLWVEFMNKVAPPLSPSSAFINGAIMIFIDSLGCGGSCEQIGLRDACINYLQELANETNSNNAMNQEIVKREGTFGIAPFLIESGSLNIKDSDQYCFNANGPCNNLYRLLRGLQLKRPIMLEGAPGVGKTSLVSALAAASGHSITRINLSEHTDVSDLFGSDLPVEGINGIKFEWRDGPFLKALRSGEWILLDEMNLASQSVLEGLNAVLDHRGELYIPELSKTFHVPCCTRLFACQNPVTQGGGRKGLPLSFVNRFTQVYLEPMSDSDLVFITCSIYPDMDKETVQRMVRFNNKVHEYCGPSSLWEFNLRDILRWSEVINKNQPIHSSPAESMRLLYTYRLRNKEMRNKVEGLYVECFNEESIAPGGLLHLSDDVLQIGGTLAKRGYYRYDDISEHLKILPSQTHLLDVLLRNTTMNWMTILVGEGGSGKSSLVRILSTLTGHKLLEYHMNTSTDTSELMGGFEQVNYERELSNLVSRCDYLLTCLRTINKGNYNLQIDELRSSLTLINNKEGSVLKERCLELKEVVESTLNIVSSSLQNESELFSDFQDLLCSCDSLCVKVCGGSTSGQFEWVNSILITALTHGYWLLVTQANFCSPSVLDRLNPLLEPNGALSIDERGVIDGTVPTVKPHKDFRLFLTMDPVHGEISRAMRNRGIEISILPKDIESLHCDLSSLSYSMSVKSLMSDPVTALVKRDLHYILIQFINSLNTRHTTINDLLSLQAHLRLFIDLSSASDVLPRYNALIKLADNISHTPLLQCVVMATADVLSDDDFKSATRRISLHLMFILGKDYQSHFNYKINEALHGVQPNKETDYFDGVVDSKLLYYTHKRLSICMNNEWSTAPSLFQSVNRSSVSSGSVIDRKTIIKLKEFLDTFLTELQCRSSDKILSDRAIDCLRLFVFTCHTPDWSVPKLAVSWSLLKKITFAEYEPSNNVASLLESCAVLDQLNSVDAHCIQLFRKGLGSPLPPASLMQINLMDLLLSATNKQHSSSPPLHILDDTTNRSSILQLMTEYHCSGSNNEEQDKEACLKLEELLTSIPNSQPSSSLVPDVVRLALNAIPDLFLAVSTSYDAESLAEKKRSFIRYCLRVPQWSLHSLLCIPDATNEAKNFTEWLELLSTDTNLSLSSSFIVSESLSDLTFSLLSSNDEEFPGDGSSTSITVQNFDKKCSELHVLLQFLFMKCFTEKSQSTKCEQEIQVLKDVLNRILLSLQSVIKDQFDINTVLSDTTHSLTNRATAVSELFLSLLERNEISGVAWSHFFTSLSSASVALESGGRGTREAVETARVAIGEGLVHLLAPVSAVDPLVMDNSTNEYLELLVTMNNSFIESFQSYMNAVAHGVQDQLYIHQSQSTPHQYVSSKMNSASHWTTELNKRQNILKRFHTERYSDLTEEASRVIQTLVFPGKIHQVLESGDFEREAWLESMYSAIKRLRENYTPYIDLVQPFIAGLTLLCKGIKDLADARNSLRLQSGCVGMLVRFPYWNESRGLGEQERIKQILEYCHKRNNDWSTSLKLITVAVEMSLSLLTKSKIGIKNSGIFVNVVNFCYLLWKEADARERQRQIEEESIYKYKPITCTITDEEEQETKEINSLFSNYDSYFLSSPDTDITTPNHTDSESAEIKKSDGIASYQMNETQMRLVKELHELLCYKESIHYSLSSPSPLSLPFQSTPSLSAVSLASEMWRGQVHASTRKESDASFVIGQARAVHSVLKAVSTNEQRNKSFIIYCDPLVSEARRARVVLIKLKERVREVLVELPDYPLLKQILFAVDQVLSLDLLSPLMKILAGLENVLKKSQDWEGYACSRLSISTQLSALTELVLEWRRLELNSWSNLLSMCKDDFISQSCKWWFYLYGLINEERLSESDAVTLLQSFIESSSIGDYTNRLRMIESFGLQLEEDNSSLSHILSNVHTYYIQFEESVNDNINQLSEPIETGLKDYLKILRWKDGNYWSIKQQSERSHATLSKHIKQYKDVLSQPVKPVLTTGSIKEKSHSSEGDSALEGFVSHLKSRDEKVTTFNGEFNFTLRLSEGDSSLSGTDAYNRLRQLLNRYKRNQLLLQWTEQLDEFTGSVISDYHSLQSNDIPSKLSKEEREAAIKLLLMKRKRAFTDLFKTLKSMGLSYRKGEELSDQNLQLLSLTSPSLIKEALDTHLINDCNLYFFRCVLRSAALNSALATPSKELSMTHVLWIRGYCVQLMEALCVQRETLYEGQKELLLFNHLLERLRVSSDCVAVSLTEYKKWLICLCDCLQQCIEGISACQEISEMIPDVIDVSLIPLPPSSLPPLLTEPSIMKKEGEKLSEWSKVLEDKLQTAIEYTKSMKRNELYFITRNELLFLTNGYTLLQEFVSDPVNQYLNAILGKHNDSFDSLCFMKHLQSKISLKCQGFSTWTADVVGSTNQIVPVTCDYESMLKPLLLGVQHVMEKEKVMKGKSEEDEDGLPVYKFLCDFSLSNLKEINTNEVINCLITILESGSAPCSSEVLIPFMEKYHSLLERVCYEHALVHRTLSKMTSCLLEIYTNVLIKGFCVPPELMEDTKGGEEFVDQEAGGFDEGEGANDVSENIDRNNLETGGDGTDQSQNEEGRKGDDKGIEMDEDFDGKLEDVPEKDKGDDKEK</sequence>
<comment type="subcellular location">
    <subcellularLocation>
        <location evidence="1">Nucleus</location>
        <location evidence="1">Nucleolus</location>
    </subcellularLocation>
    <subcellularLocation>
        <location evidence="2">Nucleus</location>
        <location evidence="2">Nucleoplasm</location>
    </subcellularLocation>
</comment>
<reference evidence="11" key="2">
    <citation type="submission" date="2024-06" db="UniProtKB">
        <authorList>
            <consortium name="EnsemblMetazoa"/>
        </authorList>
    </citation>
    <scope>IDENTIFICATION</scope>
</reference>
<evidence type="ECO:0000259" key="10">
    <source>
        <dbReference type="SMART" id="SM00382"/>
    </source>
</evidence>
<dbReference type="GO" id="GO:0016887">
    <property type="term" value="F:ATP hydrolysis activity"/>
    <property type="evidence" value="ECO:0007669"/>
    <property type="project" value="InterPro"/>
</dbReference>
<evidence type="ECO:0000256" key="8">
    <source>
        <dbReference type="ARBA" id="ARBA00023242"/>
    </source>
</evidence>
<proteinExistence type="inferred from homology"/>